<organism evidence="9 10">
    <name type="scientific">Panicum virgatum</name>
    <name type="common">Blackwell switchgrass</name>
    <dbReference type="NCBI Taxonomy" id="38727"/>
    <lineage>
        <taxon>Eukaryota</taxon>
        <taxon>Viridiplantae</taxon>
        <taxon>Streptophyta</taxon>
        <taxon>Embryophyta</taxon>
        <taxon>Tracheophyta</taxon>
        <taxon>Spermatophyta</taxon>
        <taxon>Magnoliopsida</taxon>
        <taxon>Liliopsida</taxon>
        <taxon>Poales</taxon>
        <taxon>Poaceae</taxon>
        <taxon>PACMAD clade</taxon>
        <taxon>Panicoideae</taxon>
        <taxon>Panicodae</taxon>
        <taxon>Paniceae</taxon>
        <taxon>Panicinae</taxon>
        <taxon>Panicum</taxon>
        <taxon>Panicum sect. Hiantes</taxon>
    </lineage>
</organism>
<evidence type="ECO:0000313" key="10">
    <source>
        <dbReference type="Proteomes" id="UP000823388"/>
    </source>
</evidence>
<dbReference type="Proteomes" id="UP000823388">
    <property type="component" value="Chromosome 5N"/>
</dbReference>
<dbReference type="Gene3D" id="3.30.530.20">
    <property type="match status" value="1"/>
</dbReference>
<proteinExistence type="inferred from homology"/>
<comment type="subcellular location">
    <subcellularLocation>
        <location evidence="2">Cytoplasm</location>
    </subcellularLocation>
    <subcellularLocation>
        <location evidence="1">Nucleus</location>
    </subcellularLocation>
</comment>
<evidence type="ECO:0000256" key="5">
    <source>
        <dbReference type="ARBA" id="ARBA00022682"/>
    </source>
</evidence>
<comment type="similarity">
    <text evidence="3">Belongs to the PYR/PYL/RCAR abscisic acid intracellular receptor family.</text>
</comment>
<comment type="caution">
    <text evidence="9">The sequence shown here is derived from an EMBL/GenBank/DDBJ whole genome shotgun (WGS) entry which is preliminary data.</text>
</comment>
<keyword evidence="10" id="KW-1185">Reference proteome</keyword>
<dbReference type="GO" id="GO:0004864">
    <property type="term" value="F:protein phosphatase inhibitor activity"/>
    <property type="evidence" value="ECO:0007669"/>
    <property type="project" value="UniProtKB-KW"/>
</dbReference>
<keyword evidence="8" id="KW-0650">Protein phosphatase inhibitor</keyword>
<keyword evidence="7" id="KW-0539">Nucleus</keyword>
<keyword evidence="5" id="KW-0938">Abscisic acid signaling pathway</keyword>
<evidence type="ECO:0000256" key="3">
    <source>
        <dbReference type="ARBA" id="ARBA00008594"/>
    </source>
</evidence>
<dbReference type="PANTHER" id="PTHR31213">
    <property type="entry name" value="OS08G0374000 PROTEIN-RELATED"/>
    <property type="match status" value="1"/>
</dbReference>
<evidence type="ECO:0000256" key="1">
    <source>
        <dbReference type="ARBA" id="ARBA00004123"/>
    </source>
</evidence>
<dbReference type="GO" id="GO:0009738">
    <property type="term" value="P:abscisic acid-activated signaling pathway"/>
    <property type="evidence" value="ECO:0007669"/>
    <property type="project" value="UniProtKB-KW"/>
</dbReference>
<keyword evidence="4" id="KW-0963">Cytoplasm</keyword>
<dbReference type="SUPFAM" id="SSF55961">
    <property type="entry name" value="Bet v1-like"/>
    <property type="match status" value="1"/>
</dbReference>
<evidence type="ECO:0000256" key="7">
    <source>
        <dbReference type="ARBA" id="ARBA00023242"/>
    </source>
</evidence>
<dbReference type="InterPro" id="IPR019587">
    <property type="entry name" value="Polyketide_cyclase/dehydratase"/>
</dbReference>
<evidence type="ECO:0000313" key="9">
    <source>
        <dbReference type="EMBL" id="KAG2592654.1"/>
    </source>
</evidence>
<dbReference type="GO" id="GO:0038023">
    <property type="term" value="F:signaling receptor activity"/>
    <property type="evidence" value="ECO:0007669"/>
    <property type="project" value="TreeGrafter"/>
</dbReference>
<dbReference type="EMBL" id="CM029046">
    <property type="protein sequence ID" value="KAG2592654.1"/>
    <property type="molecule type" value="Genomic_DNA"/>
</dbReference>
<dbReference type="InterPro" id="IPR023393">
    <property type="entry name" value="START-like_dom_sf"/>
</dbReference>
<name>A0A8T0S4T2_PANVG</name>
<gene>
    <name evidence="9" type="ORF">PVAP13_5NG569800</name>
</gene>
<dbReference type="Pfam" id="PF10604">
    <property type="entry name" value="Polyketide_cyc2"/>
    <property type="match status" value="1"/>
</dbReference>
<dbReference type="AlphaFoldDB" id="A0A8T0S4T2"/>
<protein>
    <submittedName>
        <fullName evidence="9">Uncharacterized protein</fullName>
    </submittedName>
</protein>
<dbReference type="OrthoDB" id="4436220at2759"/>
<dbReference type="InterPro" id="IPR050279">
    <property type="entry name" value="Plant_def-hormone_signal"/>
</dbReference>
<evidence type="ECO:0000256" key="8">
    <source>
        <dbReference type="ARBA" id="ARBA00023272"/>
    </source>
</evidence>
<keyword evidence="6" id="KW-0675">Receptor</keyword>
<accession>A0A8T0S4T2</accession>
<reference evidence="9" key="1">
    <citation type="submission" date="2020-05" db="EMBL/GenBank/DDBJ databases">
        <title>WGS assembly of Panicum virgatum.</title>
        <authorList>
            <person name="Lovell J.T."/>
            <person name="Jenkins J."/>
            <person name="Shu S."/>
            <person name="Juenger T.E."/>
            <person name="Schmutz J."/>
        </authorList>
    </citation>
    <scope>NUCLEOTIDE SEQUENCE</scope>
    <source>
        <strain evidence="9">AP13</strain>
    </source>
</reference>
<dbReference type="CDD" id="cd07821">
    <property type="entry name" value="PYR_PYL_RCAR_like"/>
    <property type="match status" value="1"/>
</dbReference>
<evidence type="ECO:0000256" key="2">
    <source>
        <dbReference type="ARBA" id="ARBA00004496"/>
    </source>
</evidence>
<dbReference type="PANTHER" id="PTHR31213:SF178">
    <property type="entry name" value="OS01G0827800 PROTEIN"/>
    <property type="match status" value="1"/>
</dbReference>
<evidence type="ECO:0000256" key="4">
    <source>
        <dbReference type="ARBA" id="ARBA00022490"/>
    </source>
</evidence>
<sequence length="201" mass="21724">MPYAATRTLPQQHTRITTTGKAAVPSCPAHAGVPAEAAQLHEHALAAGQCCSAIVHQIAAPVDEVWALVRRFDQPQAYKSFIKSCQLVDGDGATVGSVRELVVVSGLPADNSRERLEILDDERRVISFRILGGEHRLSNYRSVTTVHEAEAAAPDGRPFTVVAESYVVDVPSGNTAEETCIFINTIIQANLQNLARKVVWS</sequence>
<dbReference type="GO" id="GO:0005634">
    <property type="term" value="C:nucleus"/>
    <property type="evidence" value="ECO:0007669"/>
    <property type="project" value="UniProtKB-SubCell"/>
</dbReference>
<dbReference type="GO" id="GO:0005737">
    <property type="term" value="C:cytoplasm"/>
    <property type="evidence" value="ECO:0007669"/>
    <property type="project" value="UniProtKB-SubCell"/>
</dbReference>
<evidence type="ECO:0000256" key="6">
    <source>
        <dbReference type="ARBA" id="ARBA00023170"/>
    </source>
</evidence>
<dbReference type="GO" id="GO:0010427">
    <property type="term" value="F:abscisic acid binding"/>
    <property type="evidence" value="ECO:0007669"/>
    <property type="project" value="TreeGrafter"/>
</dbReference>